<dbReference type="EMBL" id="AYRZ02000003">
    <property type="protein sequence ID" value="PHT88157.1"/>
    <property type="molecule type" value="Genomic_DNA"/>
</dbReference>
<dbReference type="PROSITE" id="PS50142">
    <property type="entry name" value="RNASE_3_2"/>
    <property type="match status" value="1"/>
</dbReference>
<dbReference type="InterPro" id="IPR036389">
    <property type="entry name" value="RNase_III_sf"/>
</dbReference>
<dbReference type="Gramene" id="PHT88157">
    <property type="protein sequence ID" value="PHT88157"/>
    <property type="gene ID" value="T459_10263"/>
</dbReference>
<dbReference type="GO" id="GO:0030015">
    <property type="term" value="C:CCR4-NOT core complex"/>
    <property type="evidence" value="ECO:0000318"/>
    <property type="project" value="GO_Central"/>
</dbReference>
<dbReference type="CDD" id="cd00593">
    <property type="entry name" value="RIBOc"/>
    <property type="match status" value="1"/>
</dbReference>
<gene>
    <name evidence="2" type="ORF">T459_10263</name>
</gene>
<dbReference type="GO" id="GO:0004535">
    <property type="term" value="F:poly(A)-specific ribonuclease activity"/>
    <property type="evidence" value="ECO:0000318"/>
    <property type="project" value="GO_Central"/>
</dbReference>
<proteinExistence type="predicted"/>
<dbReference type="Pfam" id="PF14622">
    <property type="entry name" value="Ribonucleas_3_3"/>
    <property type="match status" value="1"/>
</dbReference>
<organism evidence="2 3">
    <name type="scientific">Capsicum annuum</name>
    <name type="common">Capsicum pepper</name>
    <dbReference type="NCBI Taxonomy" id="4072"/>
    <lineage>
        <taxon>Eukaryota</taxon>
        <taxon>Viridiplantae</taxon>
        <taxon>Streptophyta</taxon>
        <taxon>Embryophyta</taxon>
        <taxon>Tracheophyta</taxon>
        <taxon>Spermatophyta</taxon>
        <taxon>Magnoliopsida</taxon>
        <taxon>eudicotyledons</taxon>
        <taxon>Gunneridae</taxon>
        <taxon>Pentapetalae</taxon>
        <taxon>asterids</taxon>
        <taxon>lamiids</taxon>
        <taxon>Solanales</taxon>
        <taxon>Solanaceae</taxon>
        <taxon>Solanoideae</taxon>
        <taxon>Capsiceae</taxon>
        <taxon>Capsicum</taxon>
    </lineage>
</organism>
<dbReference type="GO" id="GO:0006396">
    <property type="term" value="P:RNA processing"/>
    <property type="evidence" value="ECO:0007669"/>
    <property type="project" value="InterPro"/>
</dbReference>
<keyword evidence="3" id="KW-1185">Reference proteome</keyword>
<dbReference type="GO" id="GO:0000288">
    <property type="term" value="P:nuclear-transcribed mRNA catabolic process, deadenylation-dependent decay"/>
    <property type="evidence" value="ECO:0000318"/>
    <property type="project" value="GO_Central"/>
</dbReference>
<name>A0A2G3A1N9_CAPAN</name>
<feature type="domain" description="RNase III" evidence="1">
    <location>
        <begin position="8"/>
        <end position="119"/>
    </location>
</feature>
<dbReference type="InterPro" id="IPR039637">
    <property type="entry name" value="CNOT7/CNOT8/Pop2"/>
</dbReference>
<protein>
    <submittedName>
        <fullName evidence="2">CCR4-associated factor 1 -like protein 7</fullName>
    </submittedName>
</protein>
<dbReference type="Proteomes" id="UP000222542">
    <property type="component" value="Unassembled WGS sequence"/>
</dbReference>
<dbReference type="InterPro" id="IPR000999">
    <property type="entry name" value="RNase_III_dom"/>
</dbReference>
<dbReference type="SUPFAM" id="SSF69065">
    <property type="entry name" value="RNase III domain-like"/>
    <property type="match status" value="1"/>
</dbReference>
<dbReference type="PANTHER" id="PTHR10797">
    <property type="entry name" value="CCR4-NOT TRANSCRIPTION COMPLEX SUBUNIT"/>
    <property type="match status" value="1"/>
</dbReference>
<reference evidence="2 3" key="1">
    <citation type="journal article" date="2014" name="Nat. Genet.">
        <title>Genome sequence of the hot pepper provides insights into the evolution of pungency in Capsicum species.</title>
        <authorList>
            <person name="Kim S."/>
            <person name="Park M."/>
            <person name="Yeom S.I."/>
            <person name="Kim Y.M."/>
            <person name="Lee J.M."/>
            <person name="Lee H.A."/>
            <person name="Seo E."/>
            <person name="Choi J."/>
            <person name="Cheong K."/>
            <person name="Kim K.T."/>
            <person name="Jung K."/>
            <person name="Lee G.W."/>
            <person name="Oh S.K."/>
            <person name="Bae C."/>
            <person name="Kim S.B."/>
            <person name="Lee H.Y."/>
            <person name="Kim S.Y."/>
            <person name="Kim M.S."/>
            <person name="Kang B.C."/>
            <person name="Jo Y.D."/>
            <person name="Yang H.B."/>
            <person name="Jeong H.J."/>
            <person name="Kang W.H."/>
            <person name="Kwon J.K."/>
            <person name="Shin C."/>
            <person name="Lim J.Y."/>
            <person name="Park J.H."/>
            <person name="Huh J.H."/>
            <person name="Kim J.S."/>
            <person name="Kim B.D."/>
            <person name="Cohen O."/>
            <person name="Paran I."/>
            <person name="Suh M.C."/>
            <person name="Lee S.B."/>
            <person name="Kim Y.K."/>
            <person name="Shin Y."/>
            <person name="Noh S.J."/>
            <person name="Park J."/>
            <person name="Seo Y.S."/>
            <person name="Kwon S.Y."/>
            <person name="Kim H.A."/>
            <person name="Park J.M."/>
            <person name="Kim H.J."/>
            <person name="Choi S.B."/>
            <person name="Bosland P.W."/>
            <person name="Reeves G."/>
            <person name="Jo S.H."/>
            <person name="Lee B.W."/>
            <person name="Cho H.T."/>
            <person name="Choi H.S."/>
            <person name="Lee M.S."/>
            <person name="Yu Y."/>
            <person name="Do Choi Y."/>
            <person name="Park B.S."/>
            <person name="van Deynze A."/>
            <person name="Ashrafi H."/>
            <person name="Hill T."/>
            <person name="Kim W.T."/>
            <person name="Pai H.S."/>
            <person name="Ahn H.K."/>
            <person name="Yeam I."/>
            <person name="Giovannoni J.J."/>
            <person name="Rose J.K."/>
            <person name="Sorensen I."/>
            <person name="Lee S.J."/>
            <person name="Kim R.W."/>
            <person name="Choi I.Y."/>
            <person name="Choi B.S."/>
            <person name="Lim J.S."/>
            <person name="Lee Y.H."/>
            <person name="Choi D."/>
        </authorList>
    </citation>
    <scope>NUCLEOTIDE SEQUENCE [LARGE SCALE GENOMIC DNA]</scope>
    <source>
        <strain evidence="3">cv. CM334</strain>
    </source>
</reference>
<evidence type="ECO:0000313" key="2">
    <source>
        <dbReference type="EMBL" id="PHT88157.1"/>
    </source>
</evidence>
<reference evidence="2 3" key="2">
    <citation type="journal article" date="2017" name="Genome Biol.">
        <title>New reference genome sequences of hot pepper reveal the massive evolution of plant disease-resistance genes by retroduplication.</title>
        <authorList>
            <person name="Kim S."/>
            <person name="Park J."/>
            <person name="Yeom S.I."/>
            <person name="Kim Y.M."/>
            <person name="Seo E."/>
            <person name="Kim K.T."/>
            <person name="Kim M.S."/>
            <person name="Lee J.M."/>
            <person name="Cheong K."/>
            <person name="Shin H.S."/>
            <person name="Kim S.B."/>
            <person name="Han K."/>
            <person name="Lee J."/>
            <person name="Park M."/>
            <person name="Lee H.A."/>
            <person name="Lee H.Y."/>
            <person name="Lee Y."/>
            <person name="Oh S."/>
            <person name="Lee J.H."/>
            <person name="Choi E."/>
            <person name="Choi E."/>
            <person name="Lee S.E."/>
            <person name="Jeon J."/>
            <person name="Kim H."/>
            <person name="Choi G."/>
            <person name="Song H."/>
            <person name="Lee J."/>
            <person name="Lee S.C."/>
            <person name="Kwon J.K."/>
            <person name="Lee H.Y."/>
            <person name="Koo N."/>
            <person name="Hong Y."/>
            <person name="Kim R.W."/>
            <person name="Kang W.H."/>
            <person name="Huh J.H."/>
            <person name="Kang B.C."/>
            <person name="Yang T.J."/>
            <person name="Lee Y.H."/>
            <person name="Bennetzen J.L."/>
            <person name="Choi D."/>
        </authorList>
    </citation>
    <scope>NUCLEOTIDE SEQUENCE [LARGE SCALE GENOMIC DNA]</scope>
    <source>
        <strain evidence="3">cv. CM334</strain>
    </source>
</reference>
<sequence>MNTFPCRYSFQDVELLRRALTHASYSGENNRALSILGEKVIEGPVSLQLLSKDIDMPPKDLNRVIVDLSSNVVSSCVADGGRLGLQKIIRVSRKTNSSAPAVVCGAFRAVFGAIAIDKSSLDSAGKVFLTIHGKGMEKAMAILLSLLIAKDEKLYRKIMYTSLCFKAEVWNENLEEEFVLMREIIDDYSFVAMDTEFPGVDVFANDSIELLRESGIDFKMNNEKGIVAKRFGELWMSSGVVLNDSVSWVTFHSSLHGGLNKLAELLNVERVGICHLAGSHSLLTACTFRNLKENYFSGSQEKYVGVLYGLGVENGQSSH</sequence>
<evidence type="ECO:0000259" key="1">
    <source>
        <dbReference type="PROSITE" id="PS50142"/>
    </source>
</evidence>
<dbReference type="AlphaFoldDB" id="A0A2G3A1N9"/>
<dbReference type="GO" id="GO:0003676">
    <property type="term" value="F:nucleic acid binding"/>
    <property type="evidence" value="ECO:0007669"/>
    <property type="project" value="InterPro"/>
</dbReference>
<dbReference type="SUPFAM" id="SSF53098">
    <property type="entry name" value="Ribonuclease H-like"/>
    <property type="match status" value="1"/>
</dbReference>
<dbReference type="GO" id="GO:0004525">
    <property type="term" value="F:ribonuclease III activity"/>
    <property type="evidence" value="ECO:0007669"/>
    <property type="project" value="InterPro"/>
</dbReference>
<dbReference type="GO" id="GO:0000932">
    <property type="term" value="C:P-body"/>
    <property type="evidence" value="ECO:0000318"/>
    <property type="project" value="GO_Central"/>
</dbReference>
<accession>A0A2G3A1N9</accession>
<evidence type="ECO:0000313" key="3">
    <source>
        <dbReference type="Proteomes" id="UP000222542"/>
    </source>
</evidence>
<dbReference type="SMART" id="SM00535">
    <property type="entry name" value="RIBOc"/>
    <property type="match status" value="1"/>
</dbReference>
<dbReference type="Gene3D" id="3.30.420.10">
    <property type="entry name" value="Ribonuclease H-like superfamily/Ribonuclease H"/>
    <property type="match status" value="3"/>
</dbReference>
<dbReference type="Gene3D" id="1.10.1520.10">
    <property type="entry name" value="Ribonuclease III domain"/>
    <property type="match status" value="1"/>
</dbReference>
<comment type="caution">
    <text evidence="2">The sequence shown here is derived from an EMBL/GenBank/DDBJ whole genome shotgun (WGS) entry which is preliminary data.</text>
</comment>
<dbReference type="STRING" id="4072.A0A2G3A1N9"/>
<dbReference type="InterPro" id="IPR012337">
    <property type="entry name" value="RNaseH-like_sf"/>
</dbReference>
<dbReference type="InterPro" id="IPR036397">
    <property type="entry name" value="RNaseH_sf"/>
</dbReference>